<organism evidence="3 4">
    <name type="scientific">Coffea arabica</name>
    <name type="common">Arabian coffee</name>
    <dbReference type="NCBI Taxonomy" id="13443"/>
    <lineage>
        <taxon>Eukaryota</taxon>
        <taxon>Viridiplantae</taxon>
        <taxon>Streptophyta</taxon>
        <taxon>Embryophyta</taxon>
        <taxon>Tracheophyta</taxon>
        <taxon>Spermatophyta</taxon>
        <taxon>Magnoliopsida</taxon>
        <taxon>eudicotyledons</taxon>
        <taxon>Gunneridae</taxon>
        <taxon>Pentapetalae</taxon>
        <taxon>asterids</taxon>
        <taxon>lamiids</taxon>
        <taxon>Gentianales</taxon>
        <taxon>Rubiaceae</taxon>
        <taxon>Ixoroideae</taxon>
        <taxon>Gardenieae complex</taxon>
        <taxon>Bertiereae - Coffeeae clade</taxon>
        <taxon>Coffeeae</taxon>
        <taxon>Coffea</taxon>
    </lineage>
</organism>
<dbReference type="Proteomes" id="UP001652660">
    <property type="component" value="Chromosome 2e"/>
</dbReference>
<feature type="region of interest" description="Disordered" evidence="2">
    <location>
        <begin position="570"/>
        <end position="622"/>
    </location>
</feature>
<feature type="compositionally biased region" description="Basic and acidic residues" evidence="2">
    <location>
        <begin position="511"/>
        <end position="524"/>
    </location>
</feature>
<dbReference type="PANTHER" id="PTHR31071:SF9">
    <property type="entry name" value="INTRACELLULAR PROTEIN TRANSPORT PROTEIN USO1-RELATED"/>
    <property type="match status" value="1"/>
</dbReference>
<reference evidence="4" key="2">
    <citation type="submission" date="2025-08" db="UniProtKB">
        <authorList>
            <consortium name="RefSeq"/>
        </authorList>
    </citation>
    <scope>IDENTIFICATION</scope>
    <source>
        <tissue evidence="4">Leaves</tissue>
    </source>
</reference>
<proteinExistence type="predicted"/>
<dbReference type="InterPro" id="IPR043424">
    <property type="entry name" value="BLT-like"/>
</dbReference>
<evidence type="ECO:0000313" key="3">
    <source>
        <dbReference type="Proteomes" id="UP001652660"/>
    </source>
</evidence>
<feature type="region of interest" description="Disordered" evidence="2">
    <location>
        <begin position="112"/>
        <end position="171"/>
    </location>
</feature>
<feature type="coiled-coil region" evidence="1">
    <location>
        <begin position="223"/>
        <end position="261"/>
    </location>
</feature>
<reference evidence="3" key="1">
    <citation type="journal article" date="2025" name="Foods">
        <title>Unveiling the Microbial Signatures of Arabica Coffee Cherries: Insights into Ripeness Specific Diversity, Functional Traits, and Implications for Quality and Safety.</title>
        <authorList>
            <consortium name="RefSeq"/>
            <person name="Tenea G.N."/>
            <person name="Cifuentes V."/>
            <person name="Reyes P."/>
            <person name="Cevallos-Vallejos M."/>
        </authorList>
    </citation>
    <scope>NUCLEOTIDE SEQUENCE [LARGE SCALE GENOMIC DNA]</scope>
</reference>
<feature type="compositionally biased region" description="Polar residues" evidence="2">
    <location>
        <begin position="525"/>
        <end position="542"/>
    </location>
</feature>
<evidence type="ECO:0000313" key="4">
    <source>
        <dbReference type="RefSeq" id="XP_027115337.1"/>
    </source>
</evidence>
<protein>
    <submittedName>
        <fullName evidence="4">Uncharacterized protein At5g41620</fullName>
    </submittedName>
</protein>
<sequence length="645" mass="73550">MEKEEKGRERDVKKEEFLGLKLKRGMLVGKRGGNTTPSPTWRYGGLTQSQAAEGSRLQDFSFPSNFPAKISARQLGANLWEVQPHMEVVEMSKAAARPLLRHKNKVKDKGFELPKTHFDQPPHSPQHQPPTESELKKRFTKALMQHDHSAERNGRALPPETPGSSSSMEMTPYRPDITPTGALHLKGRLRESSYNLKTSTELLKVLNRIWSLEEQHTSNISLLRAMKKELDHAHAKIKELLQEKKRHRREMDDMMRQLTEDKLIRKHKEEDDVEDTFQSMRKEIEDERKLRKHSESLHRKSARELADVKSSFSNAVKELERERKARILLEDLCDEFAKGIRDYEQEIRLIKKRSEKDWTLQEHADRLILHISEAWLDERMQMKLVETRSGLPDKRTIVDKLSIEIETFLQTKKSVSSTNDDTLSSKMPAGSHLRRYSLESFHLNEPGSAPLNADEEDYVDSGLYCSQLKRGSSKKESNSSSKKQSENAPAGHLAKIVKSNHIKKKLLSQEHMDDSDHLHPELQSKEQSLSDLSGNENGTQPVNKEPAPTRMGNPVEMNAASEPCLSCNAKQHQENNHAENSFDPSLFTGPASPVEKWTSKAQAADLEAPESSSQHQGIKENTLKAKLLEARLESRQSRSRASKVL</sequence>
<dbReference type="PANTHER" id="PTHR31071">
    <property type="entry name" value="GB|AAF24581.1"/>
    <property type="match status" value="1"/>
</dbReference>
<dbReference type="AlphaFoldDB" id="A0A6P6WNZ4"/>
<name>A0A6P6WNZ4_COFAR</name>
<evidence type="ECO:0000256" key="1">
    <source>
        <dbReference type="SAM" id="Coils"/>
    </source>
</evidence>
<accession>A0A6P6WNZ4</accession>
<dbReference type="GeneID" id="113733262"/>
<keyword evidence="3" id="KW-1185">Reference proteome</keyword>
<feature type="region of interest" description="Disordered" evidence="2">
    <location>
        <begin position="511"/>
        <end position="557"/>
    </location>
</feature>
<keyword evidence="1" id="KW-0175">Coiled coil</keyword>
<gene>
    <name evidence="4" type="primary">LOC113733262</name>
</gene>
<dbReference type="OrthoDB" id="670909at2759"/>
<dbReference type="RefSeq" id="XP_027115337.1">
    <property type="nucleotide sequence ID" value="XM_027259536.2"/>
</dbReference>
<evidence type="ECO:0000256" key="2">
    <source>
        <dbReference type="SAM" id="MobiDB-lite"/>
    </source>
</evidence>
<feature type="region of interest" description="Disordered" evidence="2">
    <location>
        <begin position="469"/>
        <end position="493"/>
    </location>
</feature>
<feature type="compositionally biased region" description="Basic and acidic residues" evidence="2">
    <location>
        <begin position="144"/>
        <end position="154"/>
    </location>
</feature>